<evidence type="ECO:0000313" key="3">
    <source>
        <dbReference type="EMBL" id="EFG83522.1"/>
    </source>
</evidence>
<dbReference type="InterPro" id="IPR008457">
    <property type="entry name" value="Cu-R_CopD_dom"/>
</dbReference>
<protein>
    <submittedName>
        <fullName evidence="3">Putative integral membrane protein</fullName>
    </submittedName>
</protein>
<organism evidence="3 4">
    <name type="scientific">Novacetimonas hansenii ATCC 23769</name>
    <dbReference type="NCBI Taxonomy" id="714995"/>
    <lineage>
        <taxon>Bacteria</taxon>
        <taxon>Pseudomonadati</taxon>
        <taxon>Pseudomonadota</taxon>
        <taxon>Alphaproteobacteria</taxon>
        <taxon>Acetobacterales</taxon>
        <taxon>Acetobacteraceae</taxon>
        <taxon>Novacetimonas</taxon>
    </lineage>
</organism>
<dbReference type="TCDB" id="9.B.62.5.2">
    <property type="family name" value="the copper resistance (copd) family"/>
</dbReference>
<dbReference type="AlphaFoldDB" id="D5QHE9"/>
<feature type="transmembrane region" description="Helical" evidence="1">
    <location>
        <begin position="38"/>
        <end position="66"/>
    </location>
</feature>
<dbReference type="Proteomes" id="UP000006468">
    <property type="component" value="Chromosome"/>
</dbReference>
<feature type="domain" description="Copper resistance protein D" evidence="2">
    <location>
        <begin position="83"/>
        <end position="178"/>
    </location>
</feature>
<evidence type="ECO:0000256" key="1">
    <source>
        <dbReference type="SAM" id="Phobius"/>
    </source>
</evidence>
<feature type="transmembrane region" description="Helical" evidence="1">
    <location>
        <begin position="113"/>
        <end position="139"/>
    </location>
</feature>
<proteinExistence type="predicted"/>
<comment type="caution">
    <text evidence="3">The sequence shown here is derived from an EMBL/GenBank/DDBJ whole genome shotgun (WGS) entry which is preliminary data.</text>
</comment>
<keyword evidence="1" id="KW-0472">Membrane</keyword>
<reference evidence="3 4" key="1">
    <citation type="journal article" date="2010" name="J. Bacteriol.">
        <title>Genome sequence of a cellulose-producing bacterium, Gluconacetobacter hansenii ATCC 23769.</title>
        <authorList>
            <person name="Iyer P.R."/>
            <person name="Geib S.M."/>
            <person name="Catchmark J."/>
            <person name="Kao T.H."/>
            <person name="Tien M."/>
        </authorList>
    </citation>
    <scope>NUCLEOTIDE SEQUENCE [LARGE SCALE GENOMIC DNA]</scope>
    <source>
        <strain evidence="3 4">ATCC 23769</strain>
    </source>
</reference>
<name>D5QHE9_NOVHA</name>
<dbReference type="Pfam" id="PF05425">
    <property type="entry name" value="CopD"/>
    <property type="match status" value="1"/>
</dbReference>
<keyword evidence="1" id="KW-0812">Transmembrane</keyword>
<dbReference type="GO" id="GO:0016020">
    <property type="term" value="C:membrane"/>
    <property type="evidence" value="ECO:0007669"/>
    <property type="project" value="InterPro"/>
</dbReference>
<dbReference type="HOGENOM" id="CLU_106186_1_0_5"/>
<accession>D5QHE9</accession>
<evidence type="ECO:0000259" key="2">
    <source>
        <dbReference type="Pfam" id="PF05425"/>
    </source>
</evidence>
<feature type="transmembrane region" description="Helical" evidence="1">
    <location>
        <begin position="159"/>
        <end position="180"/>
    </location>
</feature>
<keyword evidence="1" id="KW-1133">Transmembrane helix</keyword>
<feature type="transmembrane region" description="Helical" evidence="1">
    <location>
        <begin position="87"/>
        <end position="107"/>
    </location>
</feature>
<evidence type="ECO:0000313" key="4">
    <source>
        <dbReference type="Proteomes" id="UP000006468"/>
    </source>
</evidence>
<dbReference type="EMBL" id="ADTV01000047">
    <property type="protein sequence ID" value="EFG83522.1"/>
    <property type="molecule type" value="Genomic_DNA"/>
</dbReference>
<gene>
    <name evidence="3" type="ORF">GXY_12083</name>
</gene>
<sequence length="183" mass="20342">MDAKSGNNRPCFPDGRHAGYAFARPIVFQTGGVMSHSILWSLVLAVHLLGMAAWVGGMIYAVFVLRPSLGLLDAIPRASVHLQTLNRFFRIVWHVMPMVLVTGWLMILHEGGFAAIAWQINLMQLLGLMMALIFARIYFGPYQKARRAMRPQPAMFDSIRSQILINIGLGVLTIITASLAHPF</sequence>